<dbReference type="AlphaFoldDB" id="L9XKD6"/>
<dbReference type="EMBL" id="AOHZ01000015">
    <property type="protein sequence ID" value="ELY61093.1"/>
    <property type="molecule type" value="Genomic_DNA"/>
</dbReference>
<gene>
    <name evidence="1" type="ORF">C493_03205</name>
</gene>
<dbReference type="RefSeq" id="WP_007257951.1">
    <property type="nucleotide sequence ID" value="NZ_AOHZ01000015.1"/>
</dbReference>
<dbReference type="Proteomes" id="UP000011602">
    <property type="component" value="Unassembled WGS sequence"/>
</dbReference>
<sequence length="121" mass="12969">MDREEPVPYADPTASVAPDSVAADLPIAFSDLLQLLANDRTRALLYYLTTRGGTVFLDELAAALDGDDILTALHHVQLPRLVDFHIIDYDEAAGAVTLTSIGDELRPALEAIEALETAPPA</sequence>
<evidence type="ECO:0008006" key="3">
    <source>
        <dbReference type="Google" id="ProtNLM"/>
    </source>
</evidence>
<evidence type="ECO:0000313" key="1">
    <source>
        <dbReference type="EMBL" id="ELY61093.1"/>
    </source>
</evidence>
<keyword evidence="2" id="KW-1185">Reference proteome</keyword>
<organism evidence="1 2">
    <name type="scientific">Natronolimnohabitans innermongolicus JCM 12255</name>
    <dbReference type="NCBI Taxonomy" id="1227499"/>
    <lineage>
        <taxon>Archaea</taxon>
        <taxon>Methanobacteriati</taxon>
        <taxon>Methanobacteriota</taxon>
        <taxon>Stenosarchaea group</taxon>
        <taxon>Halobacteria</taxon>
        <taxon>Halobacteriales</taxon>
        <taxon>Natrialbaceae</taxon>
        <taxon>Natronolimnohabitans</taxon>
    </lineage>
</organism>
<dbReference type="OrthoDB" id="186596at2157"/>
<dbReference type="eggNOG" id="arCOG03828">
    <property type="taxonomic scope" value="Archaea"/>
</dbReference>
<reference evidence="1 2" key="1">
    <citation type="journal article" date="2014" name="PLoS Genet.">
        <title>Phylogenetically driven sequencing of extremely halophilic archaea reveals strategies for static and dynamic osmo-response.</title>
        <authorList>
            <person name="Becker E.A."/>
            <person name="Seitzer P.M."/>
            <person name="Tritt A."/>
            <person name="Larsen D."/>
            <person name="Krusor M."/>
            <person name="Yao A.I."/>
            <person name="Wu D."/>
            <person name="Madern D."/>
            <person name="Eisen J.A."/>
            <person name="Darling A.E."/>
            <person name="Facciotti M.T."/>
        </authorList>
    </citation>
    <scope>NUCLEOTIDE SEQUENCE [LARGE SCALE GENOMIC DNA]</scope>
    <source>
        <strain evidence="1 2">JCM 12255</strain>
    </source>
</reference>
<name>L9XKD6_9EURY</name>
<accession>L9XKD6</accession>
<evidence type="ECO:0000313" key="2">
    <source>
        <dbReference type="Proteomes" id="UP000011602"/>
    </source>
</evidence>
<protein>
    <recommendedName>
        <fullName evidence="3">ArsR family transcriptional regulator</fullName>
    </recommendedName>
</protein>
<comment type="caution">
    <text evidence="1">The sequence shown here is derived from an EMBL/GenBank/DDBJ whole genome shotgun (WGS) entry which is preliminary data.</text>
</comment>
<proteinExistence type="predicted"/>